<evidence type="ECO:0000313" key="2">
    <source>
        <dbReference type="Proteomes" id="UP000679725"/>
    </source>
</evidence>
<proteinExistence type="predicted"/>
<accession>A0ABN7R8R6</accession>
<gene>
    <name evidence="1" type="ORF">DYBT9623_02571</name>
</gene>
<reference evidence="1 2" key="1">
    <citation type="submission" date="2021-04" db="EMBL/GenBank/DDBJ databases">
        <authorList>
            <person name="Rodrigo-Torres L."/>
            <person name="Arahal R. D."/>
            <person name="Lucena T."/>
        </authorList>
    </citation>
    <scope>NUCLEOTIDE SEQUENCE [LARGE SCALE GENOMIC DNA]</scope>
    <source>
        <strain evidence="1 2">CECT 9623</strain>
    </source>
</reference>
<evidence type="ECO:0000313" key="1">
    <source>
        <dbReference type="EMBL" id="CAG5069834.1"/>
    </source>
</evidence>
<dbReference type="Proteomes" id="UP000679725">
    <property type="component" value="Unassembled WGS sequence"/>
</dbReference>
<keyword evidence="2" id="KW-1185">Reference proteome</keyword>
<comment type="caution">
    <text evidence="1">The sequence shown here is derived from an EMBL/GenBank/DDBJ whole genome shotgun (WGS) entry which is preliminary data.</text>
</comment>
<protein>
    <submittedName>
        <fullName evidence="1">Uncharacterized protein</fullName>
    </submittedName>
</protein>
<dbReference type="EMBL" id="CAJRAU010000003">
    <property type="protein sequence ID" value="CAG5069834.1"/>
    <property type="molecule type" value="Genomic_DNA"/>
</dbReference>
<organism evidence="1 2">
    <name type="scientific">Dyadobacter linearis</name>
    <dbReference type="NCBI Taxonomy" id="2823330"/>
    <lineage>
        <taxon>Bacteria</taxon>
        <taxon>Pseudomonadati</taxon>
        <taxon>Bacteroidota</taxon>
        <taxon>Cytophagia</taxon>
        <taxon>Cytophagales</taxon>
        <taxon>Spirosomataceae</taxon>
        <taxon>Dyadobacter</taxon>
    </lineage>
</organism>
<name>A0ABN7R8R6_9BACT</name>
<sequence>MLFLFQETQLFILKNQEMDIGIIFRSLIKWLRRFVIAFMLGFSNVIYQETKTIDDTFFKTEQVLPDKEE</sequence>